<dbReference type="EMBL" id="JASJQH010000010">
    <property type="protein sequence ID" value="KAK9768629.1"/>
    <property type="molecule type" value="Genomic_DNA"/>
</dbReference>
<dbReference type="Pfam" id="PF03715">
    <property type="entry name" value="Noc2"/>
    <property type="match status" value="1"/>
</dbReference>
<gene>
    <name evidence="4" type="primary">NOC2_1</name>
    <name evidence="4" type="ORF">K7432_000543</name>
</gene>
<keyword evidence="3" id="KW-0539">Nucleus</keyword>
<evidence type="ECO:0000256" key="3">
    <source>
        <dbReference type="ARBA" id="ARBA00023242"/>
    </source>
</evidence>
<accession>A0ABR2X4F1</accession>
<dbReference type="InterPro" id="IPR005343">
    <property type="entry name" value="Noc2"/>
</dbReference>
<name>A0ABR2X4F1_9FUNG</name>
<evidence type="ECO:0000313" key="5">
    <source>
        <dbReference type="Proteomes" id="UP001479436"/>
    </source>
</evidence>
<proteinExistence type="inferred from homology"/>
<evidence type="ECO:0000256" key="1">
    <source>
        <dbReference type="ARBA" id="ARBA00004123"/>
    </source>
</evidence>
<dbReference type="PANTHER" id="PTHR12687">
    <property type="entry name" value="NUCLEOLAR COMPLEX 2 AND RAD4-RELATED"/>
    <property type="match status" value="1"/>
</dbReference>
<dbReference type="Proteomes" id="UP001479436">
    <property type="component" value="Unassembled WGS sequence"/>
</dbReference>
<comment type="subcellular location">
    <subcellularLocation>
        <location evidence="1">Nucleus</location>
    </subcellularLocation>
</comment>
<sequence length="107" mass="12487">MSYYTSHALSIAFPELVLPGVVQLKKYIKKSKNMKFIKQTQQLIEKMEQNVKFIETKRNAIDFSPSDLNNVKCFLQSMEIESTPLGAYHKIFMKLKEQRQQLLDSAK</sequence>
<dbReference type="PANTHER" id="PTHR12687:SF4">
    <property type="entry name" value="NUCLEOLAR COMPLEX PROTEIN 2 HOMOLOG"/>
    <property type="match status" value="1"/>
</dbReference>
<reference evidence="4 5" key="1">
    <citation type="submission" date="2023-04" db="EMBL/GenBank/DDBJ databases">
        <title>Genome of Basidiobolus ranarum AG-B5.</title>
        <authorList>
            <person name="Stajich J.E."/>
            <person name="Carter-House D."/>
            <person name="Gryganskyi A."/>
        </authorList>
    </citation>
    <scope>NUCLEOTIDE SEQUENCE [LARGE SCALE GENOMIC DNA]</scope>
    <source>
        <strain evidence="4 5">AG-B5</strain>
    </source>
</reference>
<comment type="similarity">
    <text evidence="2">Belongs to the NOC2 family.</text>
</comment>
<evidence type="ECO:0000313" key="4">
    <source>
        <dbReference type="EMBL" id="KAK9768629.1"/>
    </source>
</evidence>
<keyword evidence="5" id="KW-1185">Reference proteome</keyword>
<evidence type="ECO:0000256" key="2">
    <source>
        <dbReference type="ARBA" id="ARBA00005907"/>
    </source>
</evidence>
<organism evidence="4 5">
    <name type="scientific">Basidiobolus ranarum</name>
    <dbReference type="NCBI Taxonomy" id="34480"/>
    <lineage>
        <taxon>Eukaryota</taxon>
        <taxon>Fungi</taxon>
        <taxon>Fungi incertae sedis</taxon>
        <taxon>Zoopagomycota</taxon>
        <taxon>Entomophthoromycotina</taxon>
        <taxon>Basidiobolomycetes</taxon>
        <taxon>Basidiobolales</taxon>
        <taxon>Basidiobolaceae</taxon>
        <taxon>Basidiobolus</taxon>
    </lineage>
</organism>
<protein>
    <submittedName>
        <fullName evidence="4">Nucleolar Complex 2 protein</fullName>
    </submittedName>
</protein>
<comment type="caution">
    <text evidence="4">The sequence shown here is derived from an EMBL/GenBank/DDBJ whole genome shotgun (WGS) entry which is preliminary data.</text>
</comment>